<dbReference type="EMBL" id="FNDZ01000002">
    <property type="protein sequence ID" value="SDI36511.1"/>
    <property type="molecule type" value="Genomic_DNA"/>
</dbReference>
<dbReference type="GO" id="GO:0008270">
    <property type="term" value="F:zinc ion binding"/>
    <property type="evidence" value="ECO:0007669"/>
    <property type="project" value="InterPro"/>
</dbReference>
<dbReference type="GO" id="GO:0016491">
    <property type="term" value="F:oxidoreductase activity"/>
    <property type="evidence" value="ECO:0007669"/>
    <property type="project" value="InterPro"/>
</dbReference>
<dbReference type="PANTHER" id="PTHR44013">
    <property type="entry name" value="ZINC-TYPE ALCOHOL DEHYDROGENASE-LIKE PROTEIN C16A3.02C"/>
    <property type="match status" value="1"/>
</dbReference>
<dbReference type="InterPro" id="IPR002364">
    <property type="entry name" value="Quin_OxRdtase/zeta-crystal_CS"/>
</dbReference>
<dbReference type="InterPro" id="IPR020843">
    <property type="entry name" value="ER"/>
</dbReference>
<dbReference type="Gene3D" id="3.90.180.10">
    <property type="entry name" value="Medium-chain alcohol dehydrogenases, catalytic domain"/>
    <property type="match status" value="1"/>
</dbReference>
<dbReference type="SUPFAM" id="SSF50129">
    <property type="entry name" value="GroES-like"/>
    <property type="match status" value="1"/>
</dbReference>
<dbReference type="PROSITE" id="PS01162">
    <property type="entry name" value="QOR_ZETA_CRYSTAL"/>
    <property type="match status" value="1"/>
</dbReference>
<dbReference type="AlphaFoldDB" id="A0A1G8JZ99"/>
<name>A0A1G8JZ99_9CLOT</name>
<protein>
    <submittedName>
        <fullName evidence="2">NADPH:quinone reductase</fullName>
    </submittedName>
</protein>
<accession>A0A1G8JZ99</accession>
<dbReference type="InterPro" id="IPR052733">
    <property type="entry name" value="Chloroplast_QOR"/>
</dbReference>
<feature type="domain" description="Enoyl reductase (ER)" evidence="1">
    <location>
        <begin position="10"/>
        <end position="321"/>
    </location>
</feature>
<sequence length="325" mass="34958">MKAIVQKRYGDYKVLTIEEVNKPKPGKGEVLVKVQGVSLNAPDWRLLEGKPFIIRFSSGLFKPKNPVKGGDFSGTVVETGEGVLNLKVGDEVYGDLADSGFGAFSEFVSAKESILSKKPHNLSFLESSALPLASVTALQGVRDAGRLKAGEKVLILGASGGVGTYAVQLSKYFGGEITAVTSKKNFSQAKALGASEVLDYKTMDYEKLRGSFDLILGVNGHYPVKLVKDLLKPHGRFVLIGSSSTKELLRMSIFGSLLSKKDGKSFQVLMAKPSGKDLAFIAKLAEEGSVKPVIFKEIPFEQIPEGIKELSEGHVPGKIVSKPPR</sequence>
<dbReference type="Gene3D" id="3.40.50.720">
    <property type="entry name" value="NAD(P)-binding Rossmann-like Domain"/>
    <property type="match status" value="1"/>
</dbReference>
<dbReference type="SUPFAM" id="SSF51735">
    <property type="entry name" value="NAD(P)-binding Rossmann-fold domains"/>
    <property type="match status" value="1"/>
</dbReference>
<reference evidence="2 3" key="1">
    <citation type="submission" date="2016-10" db="EMBL/GenBank/DDBJ databases">
        <authorList>
            <person name="de Groot N.N."/>
        </authorList>
    </citation>
    <scope>NUCLEOTIDE SEQUENCE [LARGE SCALE GENOMIC DNA]</scope>
    <source>
        <strain evidence="2 3">CGMCC 1.5058</strain>
    </source>
</reference>
<dbReference type="SMART" id="SM00829">
    <property type="entry name" value="PKS_ER"/>
    <property type="match status" value="1"/>
</dbReference>
<organism evidence="2 3">
    <name type="scientific">Proteiniclasticum ruminis</name>
    <dbReference type="NCBI Taxonomy" id="398199"/>
    <lineage>
        <taxon>Bacteria</taxon>
        <taxon>Bacillati</taxon>
        <taxon>Bacillota</taxon>
        <taxon>Clostridia</taxon>
        <taxon>Eubacteriales</taxon>
        <taxon>Clostridiaceae</taxon>
        <taxon>Proteiniclasticum</taxon>
    </lineage>
</organism>
<proteinExistence type="predicted"/>
<dbReference type="PANTHER" id="PTHR44013:SF1">
    <property type="entry name" value="ZINC-TYPE ALCOHOL DEHYDROGENASE-LIKE PROTEIN C16A3.02C"/>
    <property type="match status" value="1"/>
</dbReference>
<dbReference type="InterPro" id="IPR011032">
    <property type="entry name" value="GroES-like_sf"/>
</dbReference>
<dbReference type="RefSeq" id="WP_031577696.1">
    <property type="nucleotide sequence ID" value="NZ_FNDZ01000002.1"/>
</dbReference>
<dbReference type="Proteomes" id="UP000183255">
    <property type="component" value="Unassembled WGS sequence"/>
</dbReference>
<dbReference type="Pfam" id="PF13602">
    <property type="entry name" value="ADH_zinc_N_2"/>
    <property type="match status" value="1"/>
</dbReference>
<dbReference type="CDD" id="cd08267">
    <property type="entry name" value="MDR1"/>
    <property type="match status" value="1"/>
</dbReference>
<evidence type="ECO:0000313" key="2">
    <source>
        <dbReference type="EMBL" id="SDI36511.1"/>
    </source>
</evidence>
<evidence type="ECO:0000259" key="1">
    <source>
        <dbReference type="SMART" id="SM00829"/>
    </source>
</evidence>
<dbReference type="InterPro" id="IPR013154">
    <property type="entry name" value="ADH-like_N"/>
</dbReference>
<dbReference type="InterPro" id="IPR036291">
    <property type="entry name" value="NAD(P)-bd_dom_sf"/>
</dbReference>
<evidence type="ECO:0000313" key="3">
    <source>
        <dbReference type="Proteomes" id="UP000183255"/>
    </source>
</evidence>
<gene>
    <name evidence="2" type="ORF">SAMN05421804_102153</name>
</gene>
<dbReference type="Pfam" id="PF08240">
    <property type="entry name" value="ADH_N"/>
    <property type="match status" value="1"/>
</dbReference>